<name>A0AAV4M2D7_BABCB</name>
<protein>
    <submittedName>
        <fullName evidence="1">Variant erythrocyte surface antigen-1 family protein</fullName>
    </submittedName>
</protein>
<reference evidence="1 2" key="1">
    <citation type="submission" date="2021-06" db="EMBL/GenBank/DDBJ databases">
        <title>Genome sequence of Babesia caballi.</title>
        <authorList>
            <person name="Yamagishi J."/>
            <person name="Kidaka T."/>
            <person name="Ochi A."/>
        </authorList>
    </citation>
    <scope>NUCLEOTIDE SEQUENCE [LARGE SCALE GENOMIC DNA]</scope>
    <source>
        <strain evidence="1">USDA-D6B2</strain>
    </source>
</reference>
<evidence type="ECO:0000313" key="1">
    <source>
        <dbReference type="EMBL" id="GIX66370.1"/>
    </source>
</evidence>
<dbReference type="RefSeq" id="XP_067718439.1">
    <property type="nucleotide sequence ID" value="XM_067862338.1"/>
</dbReference>
<gene>
    <name evidence="1" type="ORF">BcabD6B2_58060</name>
</gene>
<proteinExistence type="predicted"/>
<dbReference type="EMBL" id="BPLF01000006">
    <property type="protein sequence ID" value="GIX66370.1"/>
    <property type="molecule type" value="Genomic_DNA"/>
</dbReference>
<sequence length="595" mass="65302">MTTKKLTDCPSNMTEAVYWILRVTGKDGQVGGSGNETKLAKAIVDLEGFKDAIEAAEAKLNESGNGATQALENLKSEKTLGHIIMQLADGLGTFIGYQGGTIKHDSTGIGLPNDPRERLGDAVLGFIAEYLRTLDTAKTLGKVAEVEVTGVSFESLKNSLGKGADAVDGAIKGMTKLQHTNNKINGVVTELKSVEQLENKSDLSSFVPKVKEYLEGVLEEVATHVANENDAKTQVNNLKSKLDDLLDKITNACDGKSPFKFGATGLKTYIDNVEHGETGALKQLHKVLPNHSTGHIRAVVSAAYNGVVHFKGADLKNFMDLMAFSAHWLNGGKNGDNVRNVMNTSFKDLAAATASTYAAFLKNLKDKAGEYVKNPTNNPLSALFYCSKAYFQGCQAKVTQTRPPSSIREMLYWLSGLQFAPGYRDLENQIDSIIKTDFKVAISGSPKSNEQLTSDQVTEYLVTTCLHAQTVFSTIQAPGISNNADEPWLHSLYSNAEFKFTYPSSGTALLYTISNYVYALQFQFQFLYKQCEFDYENGCGWFYCKFGRVFCLRITLLYRPAFVGVLRFPMAHTMVISAVFRPNLLPHSKRFSPTT</sequence>
<accession>A0AAV4M2D7</accession>
<comment type="caution">
    <text evidence="1">The sequence shown here is derived from an EMBL/GenBank/DDBJ whole genome shotgun (WGS) entry which is preliminary data.</text>
</comment>
<evidence type="ECO:0000313" key="2">
    <source>
        <dbReference type="Proteomes" id="UP001497744"/>
    </source>
</evidence>
<organism evidence="1 2">
    <name type="scientific">Babesia caballi</name>
    <dbReference type="NCBI Taxonomy" id="5871"/>
    <lineage>
        <taxon>Eukaryota</taxon>
        <taxon>Sar</taxon>
        <taxon>Alveolata</taxon>
        <taxon>Apicomplexa</taxon>
        <taxon>Aconoidasida</taxon>
        <taxon>Piroplasmida</taxon>
        <taxon>Babesiidae</taxon>
        <taxon>Babesia</taxon>
    </lineage>
</organism>
<keyword evidence="2" id="KW-1185">Reference proteome</keyword>
<dbReference type="AlphaFoldDB" id="A0AAV4M2D7"/>
<dbReference type="Pfam" id="PF12785">
    <property type="entry name" value="VESA1_N"/>
    <property type="match status" value="1"/>
</dbReference>
<dbReference type="InterPro" id="IPR024751">
    <property type="entry name" value="VESA1"/>
</dbReference>
<dbReference type="GeneID" id="94197851"/>
<dbReference type="Proteomes" id="UP001497744">
    <property type="component" value="Unassembled WGS sequence"/>
</dbReference>